<keyword evidence="1" id="KW-0808">Transferase</keyword>
<keyword evidence="2" id="KW-0418">Kinase</keyword>
<dbReference type="GO" id="GO:0016301">
    <property type="term" value="F:kinase activity"/>
    <property type="evidence" value="ECO:0007669"/>
    <property type="project" value="UniProtKB-KW"/>
</dbReference>
<dbReference type="Gene3D" id="3.40.1190.20">
    <property type="match status" value="1"/>
</dbReference>
<dbReference type="HOGENOM" id="CLU_993429_0_0_11"/>
<dbReference type="RefSeq" id="WP_012932569.1">
    <property type="nucleotide sequence ID" value="NC_013739.1"/>
</dbReference>
<protein>
    <submittedName>
        <fullName evidence="4">PfkB domain protein</fullName>
    </submittedName>
</protein>
<gene>
    <name evidence="4" type="ordered locus">Cwoe_1085</name>
</gene>
<sequence length="295" mass="30136">MSAAVAAAPRVAVVGHVEWLDMAIVERLPRAGEIVTASEHLSVAAGGGAVAAVQMRKLAGGADFFTALGEDRLGARSLAELRDEQGLAVHTTVHPRAQRRAFTHLDASAERTITVLGERLVPHGADPLPWELLDGADGVYFTGGDAGAARAARRARVLVATARAPEGLLAAGVVPDVLIASERDEKESAGVAAFGPGPRWTVLTRGADGGRWIGADGSSGTWAAATPPAPAVDAYGCGDSFAGALAYGLGAGLTLAEALALAARCGAWCLTGRGPYAAQLTRERLDVRERGGAPL</sequence>
<dbReference type="SUPFAM" id="SSF53613">
    <property type="entry name" value="Ribokinase-like"/>
    <property type="match status" value="1"/>
</dbReference>
<dbReference type="STRING" id="469383.Cwoe_1085"/>
<dbReference type="eggNOG" id="COG0524">
    <property type="taxonomic scope" value="Bacteria"/>
</dbReference>
<name>D3FCP4_CONWI</name>
<evidence type="ECO:0000313" key="5">
    <source>
        <dbReference type="Proteomes" id="UP000008229"/>
    </source>
</evidence>
<evidence type="ECO:0000256" key="1">
    <source>
        <dbReference type="ARBA" id="ARBA00022679"/>
    </source>
</evidence>
<dbReference type="Pfam" id="PF00294">
    <property type="entry name" value="PfkB"/>
    <property type="match status" value="1"/>
</dbReference>
<organism evidence="4 5">
    <name type="scientific">Conexibacter woesei (strain DSM 14684 / CCUG 47730 / CIP 108061 / JCM 11494 / NBRC 100937 / ID131577)</name>
    <dbReference type="NCBI Taxonomy" id="469383"/>
    <lineage>
        <taxon>Bacteria</taxon>
        <taxon>Bacillati</taxon>
        <taxon>Actinomycetota</taxon>
        <taxon>Thermoleophilia</taxon>
        <taxon>Solirubrobacterales</taxon>
        <taxon>Conexibacteraceae</taxon>
        <taxon>Conexibacter</taxon>
    </lineage>
</organism>
<dbReference type="OrthoDB" id="5504625at2"/>
<dbReference type="KEGG" id="cwo:Cwoe_1085"/>
<accession>D3FCP4</accession>
<evidence type="ECO:0000313" key="4">
    <source>
        <dbReference type="EMBL" id="ADB49517.1"/>
    </source>
</evidence>
<dbReference type="GO" id="GO:0005829">
    <property type="term" value="C:cytosol"/>
    <property type="evidence" value="ECO:0007669"/>
    <property type="project" value="TreeGrafter"/>
</dbReference>
<dbReference type="Proteomes" id="UP000008229">
    <property type="component" value="Chromosome"/>
</dbReference>
<dbReference type="PANTHER" id="PTHR10584">
    <property type="entry name" value="SUGAR KINASE"/>
    <property type="match status" value="1"/>
</dbReference>
<proteinExistence type="predicted"/>
<dbReference type="PANTHER" id="PTHR10584:SF166">
    <property type="entry name" value="RIBOKINASE"/>
    <property type="match status" value="1"/>
</dbReference>
<keyword evidence="5" id="KW-1185">Reference proteome</keyword>
<evidence type="ECO:0000256" key="2">
    <source>
        <dbReference type="ARBA" id="ARBA00022777"/>
    </source>
</evidence>
<dbReference type="InterPro" id="IPR029056">
    <property type="entry name" value="Ribokinase-like"/>
</dbReference>
<dbReference type="EMBL" id="CP001854">
    <property type="protein sequence ID" value="ADB49517.1"/>
    <property type="molecule type" value="Genomic_DNA"/>
</dbReference>
<reference evidence="5" key="2">
    <citation type="submission" date="2010-01" db="EMBL/GenBank/DDBJ databases">
        <title>The complete genome of Conexibacter woesei DSM 14684.</title>
        <authorList>
            <consortium name="US DOE Joint Genome Institute (JGI-PGF)"/>
            <person name="Lucas S."/>
            <person name="Copeland A."/>
            <person name="Lapidus A."/>
            <person name="Glavina del Rio T."/>
            <person name="Dalin E."/>
            <person name="Tice H."/>
            <person name="Bruce D."/>
            <person name="Goodwin L."/>
            <person name="Pitluck S."/>
            <person name="Kyrpides N."/>
            <person name="Mavromatis K."/>
            <person name="Ivanova N."/>
            <person name="Mikhailova N."/>
            <person name="Chertkov O."/>
            <person name="Brettin T."/>
            <person name="Detter J.C."/>
            <person name="Han C."/>
            <person name="Larimer F."/>
            <person name="Land M."/>
            <person name="Hauser L."/>
            <person name="Markowitz V."/>
            <person name="Cheng J.-F."/>
            <person name="Hugenholtz P."/>
            <person name="Woyke T."/>
            <person name="Wu D."/>
            <person name="Pukall R."/>
            <person name="Steenblock K."/>
            <person name="Schneider S."/>
            <person name="Klenk H.-P."/>
            <person name="Eisen J.A."/>
        </authorList>
    </citation>
    <scope>NUCLEOTIDE SEQUENCE [LARGE SCALE GENOMIC DNA]</scope>
    <source>
        <strain evidence="5">DSM 14684 / CIP 108061 / JCM 11494 / NBRC 100937 / ID131577</strain>
    </source>
</reference>
<dbReference type="InterPro" id="IPR011611">
    <property type="entry name" value="PfkB_dom"/>
</dbReference>
<reference evidence="4 5" key="1">
    <citation type="journal article" date="2010" name="Stand. Genomic Sci.">
        <title>Complete genome sequence of Conexibacter woesei type strain (ID131577).</title>
        <authorList>
            <person name="Pukall R."/>
            <person name="Lapidus A."/>
            <person name="Glavina Del Rio T."/>
            <person name="Copeland A."/>
            <person name="Tice H."/>
            <person name="Cheng J.-F."/>
            <person name="Lucas S."/>
            <person name="Chen F."/>
            <person name="Nolan M."/>
            <person name="Bruce D."/>
            <person name="Goodwin L."/>
            <person name="Pitluck S."/>
            <person name="Mavromatis K."/>
            <person name="Ivanova N."/>
            <person name="Ovchinnikova G."/>
            <person name="Pati A."/>
            <person name="Chen A."/>
            <person name="Palaniappan K."/>
            <person name="Land M."/>
            <person name="Hauser L."/>
            <person name="Chang Y.-J."/>
            <person name="Jeffries C.D."/>
            <person name="Chain P."/>
            <person name="Meincke L."/>
            <person name="Sims D."/>
            <person name="Brettin T."/>
            <person name="Detter J.C."/>
            <person name="Rohde M."/>
            <person name="Goeker M."/>
            <person name="Bristow J."/>
            <person name="Eisen J.A."/>
            <person name="Markowitz V."/>
            <person name="Kyrpides N.C."/>
            <person name="Klenk H.-P."/>
            <person name="Hugenholtz P."/>
        </authorList>
    </citation>
    <scope>NUCLEOTIDE SEQUENCE [LARGE SCALE GENOMIC DNA]</scope>
    <source>
        <strain evidence="5">DSM 14684 / CIP 108061 / JCM 11494 / NBRC 100937 / ID131577</strain>
    </source>
</reference>
<dbReference type="AlphaFoldDB" id="D3FCP4"/>
<feature type="domain" description="Carbohydrate kinase PfkB" evidence="3">
    <location>
        <begin position="10"/>
        <end position="277"/>
    </location>
</feature>
<evidence type="ECO:0000259" key="3">
    <source>
        <dbReference type="Pfam" id="PF00294"/>
    </source>
</evidence>